<dbReference type="InterPro" id="IPR000917">
    <property type="entry name" value="Sulfatase_N"/>
</dbReference>
<dbReference type="EMBL" id="JACSIT010000092">
    <property type="protein sequence ID" value="MBC6994252.1"/>
    <property type="molecule type" value="Genomic_DNA"/>
</dbReference>
<evidence type="ECO:0000313" key="2">
    <source>
        <dbReference type="EMBL" id="MBC6994252.1"/>
    </source>
</evidence>
<dbReference type="SUPFAM" id="SSF53649">
    <property type="entry name" value="Alkaline phosphatase-like"/>
    <property type="match status" value="1"/>
</dbReference>
<sequence>MLFVGCGEGSSFSSQGKQAAGAQPPNIVLIVVDDLGYGDLGCFGQQILQTHHIDRLAQGGMRFTQHYAGSTVCAPSRASLLTGKHPGHVSVRGNQPAPQLLKDEEVTIAEALGKAGYTSAVVGKWGVGHPPAPDDPARNGFDHAYGYINMWHAHNFYPEFLYENAEKVALAGNVNDDGYDFSKQHPQGLPEGTGVAREKGTYVLGEFEKQALGFIEDNKDKPFFLYLALNMPHTNNEAGYVLGDGQEVPMVQMDGKLVADYGTYGEHDWPNPEKGFATMITLLDQTVGLVEQRLAELGLTENTMVVFVSDNGPHQEGGHRVDFFDSNGPLRGSKRDLYEGGIRVPMIVKYPGKVAAGSTSDMPCASWDFLPTFCELAGTEVPAGVDGISFLPTLTGKADEQRKHRWLYWEFYEQGGKQALREGDWKYVKLNVRDPEQPITQELYDLSKDLGETQNLIMDYPGVAARMDSILGTEHVPIEGVSLFAMERDAETAF</sequence>
<feature type="domain" description="Sulfatase N-terminal" evidence="1">
    <location>
        <begin position="25"/>
        <end position="378"/>
    </location>
</feature>
<dbReference type="Proteomes" id="UP000650081">
    <property type="component" value="Unassembled WGS sequence"/>
</dbReference>
<dbReference type="PANTHER" id="PTHR43751">
    <property type="entry name" value="SULFATASE"/>
    <property type="match status" value="1"/>
</dbReference>
<evidence type="ECO:0000259" key="1">
    <source>
        <dbReference type="Pfam" id="PF00884"/>
    </source>
</evidence>
<evidence type="ECO:0000313" key="3">
    <source>
        <dbReference type="Proteomes" id="UP000650081"/>
    </source>
</evidence>
<dbReference type="Gene3D" id="3.40.720.10">
    <property type="entry name" value="Alkaline Phosphatase, subunit A"/>
    <property type="match status" value="1"/>
</dbReference>
<gene>
    <name evidence="2" type="ORF">H9S92_08770</name>
</gene>
<reference evidence="2" key="1">
    <citation type="submission" date="2020-08" db="EMBL/GenBank/DDBJ databases">
        <title>Lewinella bacteria from marine environments.</title>
        <authorList>
            <person name="Zhong Y."/>
        </authorList>
    </citation>
    <scope>NUCLEOTIDE SEQUENCE</scope>
    <source>
        <strain evidence="2">KCTC 42187</strain>
    </source>
</reference>
<proteinExistence type="predicted"/>
<dbReference type="CDD" id="cd16145">
    <property type="entry name" value="ARS_like"/>
    <property type="match status" value="1"/>
</dbReference>
<dbReference type="PANTHER" id="PTHR43751:SF3">
    <property type="entry name" value="SULFATASE N-TERMINAL DOMAIN-CONTAINING PROTEIN"/>
    <property type="match status" value="1"/>
</dbReference>
<organism evidence="2 3">
    <name type="scientific">Neolewinella lacunae</name>
    <dbReference type="NCBI Taxonomy" id="1517758"/>
    <lineage>
        <taxon>Bacteria</taxon>
        <taxon>Pseudomonadati</taxon>
        <taxon>Bacteroidota</taxon>
        <taxon>Saprospiria</taxon>
        <taxon>Saprospirales</taxon>
        <taxon>Lewinellaceae</taxon>
        <taxon>Neolewinella</taxon>
    </lineage>
</organism>
<dbReference type="InterPro" id="IPR017850">
    <property type="entry name" value="Alkaline_phosphatase_core_sf"/>
</dbReference>
<name>A0A923PPD8_9BACT</name>
<dbReference type="Gene3D" id="3.30.1120.10">
    <property type="match status" value="1"/>
</dbReference>
<accession>A0A923PPD8</accession>
<keyword evidence="3" id="KW-1185">Reference proteome</keyword>
<dbReference type="Pfam" id="PF00884">
    <property type="entry name" value="Sulfatase"/>
    <property type="match status" value="1"/>
</dbReference>
<protein>
    <submittedName>
        <fullName evidence="2">Arylsulfatase</fullName>
    </submittedName>
</protein>
<comment type="caution">
    <text evidence="2">The sequence shown here is derived from an EMBL/GenBank/DDBJ whole genome shotgun (WGS) entry which is preliminary data.</text>
</comment>
<dbReference type="InterPro" id="IPR052701">
    <property type="entry name" value="GAG_Ulvan_Degrading_Sulfatases"/>
</dbReference>
<dbReference type="AlphaFoldDB" id="A0A923PPD8"/>